<feature type="domain" description="N-acetyltransferase" evidence="1">
    <location>
        <begin position="1"/>
        <end position="147"/>
    </location>
</feature>
<keyword evidence="2" id="KW-0808">Transferase</keyword>
<keyword evidence="3" id="KW-1185">Reference proteome</keyword>
<dbReference type="InterPro" id="IPR000182">
    <property type="entry name" value="GNAT_dom"/>
</dbReference>
<sequence length="147" mass="17070">MEEVLLDGKVKISDDYNEKDYDFVADKLYEYNVKASKGLLKKPEHDVFLFLKDTFEHVIGGIFCETYNHCLYIDMFWIAADYRGKGVGKAMITEAERAGKEMGCVFAHTSTFSYQSPHFYKSMGYEIFGMLDDYPDGIKQFFLKKKL</sequence>
<gene>
    <name evidence="2" type="ORF">ACFQ4Y_10665</name>
</gene>
<dbReference type="Gene3D" id="3.40.630.30">
    <property type="match status" value="1"/>
</dbReference>
<reference evidence="3" key="1">
    <citation type="journal article" date="2019" name="Int. J. Syst. Evol. Microbiol.">
        <title>The Global Catalogue of Microorganisms (GCM) 10K type strain sequencing project: providing services to taxonomists for standard genome sequencing and annotation.</title>
        <authorList>
            <consortium name="The Broad Institute Genomics Platform"/>
            <consortium name="The Broad Institute Genome Sequencing Center for Infectious Disease"/>
            <person name="Wu L."/>
            <person name="Ma J."/>
        </authorList>
    </citation>
    <scope>NUCLEOTIDE SEQUENCE [LARGE SCALE GENOMIC DNA]</scope>
    <source>
        <strain evidence="3">S1</strain>
    </source>
</reference>
<name>A0ABW4C9H9_9BACL</name>
<dbReference type="PROSITE" id="PS51186">
    <property type="entry name" value="GNAT"/>
    <property type="match status" value="1"/>
</dbReference>
<dbReference type="GO" id="GO:0016746">
    <property type="term" value="F:acyltransferase activity"/>
    <property type="evidence" value="ECO:0007669"/>
    <property type="project" value="UniProtKB-KW"/>
</dbReference>
<dbReference type="RefSeq" id="WP_380165363.1">
    <property type="nucleotide sequence ID" value="NZ_JBHTNU010000009.1"/>
</dbReference>
<keyword evidence="2" id="KW-0012">Acyltransferase</keyword>
<organism evidence="2 3">
    <name type="scientific">Kroppenstedtia sanguinis</name>
    <dbReference type="NCBI Taxonomy" id="1380684"/>
    <lineage>
        <taxon>Bacteria</taxon>
        <taxon>Bacillati</taxon>
        <taxon>Bacillota</taxon>
        <taxon>Bacilli</taxon>
        <taxon>Bacillales</taxon>
        <taxon>Thermoactinomycetaceae</taxon>
        <taxon>Kroppenstedtia</taxon>
    </lineage>
</organism>
<proteinExistence type="predicted"/>
<dbReference type="Proteomes" id="UP001597282">
    <property type="component" value="Unassembled WGS sequence"/>
</dbReference>
<dbReference type="SUPFAM" id="SSF55729">
    <property type="entry name" value="Acyl-CoA N-acyltransferases (Nat)"/>
    <property type="match status" value="1"/>
</dbReference>
<dbReference type="InterPro" id="IPR016181">
    <property type="entry name" value="Acyl_CoA_acyltransferase"/>
</dbReference>
<dbReference type="CDD" id="cd04301">
    <property type="entry name" value="NAT_SF"/>
    <property type="match status" value="1"/>
</dbReference>
<evidence type="ECO:0000313" key="3">
    <source>
        <dbReference type="Proteomes" id="UP001597282"/>
    </source>
</evidence>
<evidence type="ECO:0000313" key="2">
    <source>
        <dbReference type="EMBL" id="MFD1427387.1"/>
    </source>
</evidence>
<dbReference type="Pfam" id="PF00583">
    <property type="entry name" value="Acetyltransf_1"/>
    <property type="match status" value="1"/>
</dbReference>
<evidence type="ECO:0000259" key="1">
    <source>
        <dbReference type="PROSITE" id="PS51186"/>
    </source>
</evidence>
<protein>
    <submittedName>
        <fullName evidence="2">GNAT family N-acetyltransferase</fullName>
        <ecNumber evidence="2">2.3.1.-</ecNumber>
    </submittedName>
</protein>
<dbReference type="EC" id="2.3.1.-" evidence="2"/>
<accession>A0ABW4C9H9</accession>
<dbReference type="EMBL" id="JBHTNU010000009">
    <property type="protein sequence ID" value="MFD1427387.1"/>
    <property type="molecule type" value="Genomic_DNA"/>
</dbReference>
<comment type="caution">
    <text evidence="2">The sequence shown here is derived from an EMBL/GenBank/DDBJ whole genome shotgun (WGS) entry which is preliminary data.</text>
</comment>